<dbReference type="Proteomes" id="UP001222325">
    <property type="component" value="Unassembled WGS sequence"/>
</dbReference>
<evidence type="ECO:0000313" key="1">
    <source>
        <dbReference type="EMBL" id="KAJ7081888.1"/>
    </source>
</evidence>
<keyword evidence="2" id="KW-1185">Reference proteome</keyword>
<comment type="caution">
    <text evidence="1">The sequence shown here is derived from an EMBL/GenBank/DDBJ whole genome shotgun (WGS) entry which is preliminary data.</text>
</comment>
<proteinExistence type="predicted"/>
<sequence length="247" mass="27073">MYCPSDTAGILLLALLIPRLAKLTLSQLLLQFQARRPSALGRSFASPPVAIQLLGAPLSRARRHPKPRRQLRLMRPMPRYASRAVRARARDVRKAGSQRLARSSADTAQLSWSSDTCTAVCRILQLRSRARPGIGRLEGGRARLARCRAVYPAPSERARPTFGVSRGRPTRGINPYLHAPAPDCNSLYVRARAFFVVDGESDTQALSFGISGHGDGRRCARDASAPVPKRTPPVAYRRPTTALAVLH</sequence>
<reference evidence="1" key="1">
    <citation type="submission" date="2023-03" db="EMBL/GenBank/DDBJ databases">
        <title>Massive genome expansion in bonnet fungi (Mycena s.s.) driven by repeated elements and novel gene families across ecological guilds.</title>
        <authorList>
            <consortium name="Lawrence Berkeley National Laboratory"/>
            <person name="Harder C.B."/>
            <person name="Miyauchi S."/>
            <person name="Viragh M."/>
            <person name="Kuo A."/>
            <person name="Thoen E."/>
            <person name="Andreopoulos B."/>
            <person name="Lu D."/>
            <person name="Skrede I."/>
            <person name="Drula E."/>
            <person name="Henrissat B."/>
            <person name="Morin E."/>
            <person name="Kohler A."/>
            <person name="Barry K."/>
            <person name="LaButti K."/>
            <person name="Morin E."/>
            <person name="Salamov A."/>
            <person name="Lipzen A."/>
            <person name="Mereny Z."/>
            <person name="Hegedus B."/>
            <person name="Baldrian P."/>
            <person name="Stursova M."/>
            <person name="Weitz H."/>
            <person name="Taylor A."/>
            <person name="Grigoriev I.V."/>
            <person name="Nagy L.G."/>
            <person name="Martin F."/>
            <person name="Kauserud H."/>
        </authorList>
    </citation>
    <scope>NUCLEOTIDE SEQUENCE</scope>
    <source>
        <strain evidence="1">CBHHK173m</strain>
    </source>
</reference>
<name>A0AAD6U0I8_9AGAR</name>
<dbReference type="AlphaFoldDB" id="A0AAD6U0I8"/>
<gene>
    <name evidence="1" type="ORF">B0H15DRAFT_952899</name>
</gene>
<dbReference type="EMBL" id="JARJCN010000048">
    <property type="protein sequence ID" value="KAJ7081888.1"/>
    <property type="molecule type" value="Genomic_DNA"/>
</dbReference>
<protein>
    <submittedName>
        <fullName evidence="1">Uncharacterized protein</fullName>
    </submittedName>
</protein>
<evidence type="ECO:0000313" key="2">
    <source>
        <dbReference type="Proteomes" id="UP001222325"/>
    </source>
</evidence>
<organism evidence="1 2">
    <name type="scientific">Mycena belliarum</name>
    <dbReference type="NCBI Taxonomy" id="1033014"/>
    <lineage>
        <taxon>Eukaryota</taxon>
        <taxon>Fungi</taxon>
        <taxon>Dikarya</taxon>
        <taxon>Basidiomycota</taxon>
        <taxon>Agaricomycotina</taxon>
        <taxon>Agaricomycetes</taxon>
        <taxon>Agaricomycetidae</taxon>
        <taxon>Agaricales</taxon>
        <taxon>Marasmiineae</taxon>
        <taxon>Mycenaceae</taxon>
        <taxon>Mycena</taxon>
    </lineage>
</organism>
<accession>A0AAD6U0I8</accession>